<dbReference type="PROSITE" id="PS51184">
    <property type="entry name" value="JMJC"/>
    <property type="match status" value="1"/>
</dbReference>
<evidence type="ECO:0000256" key="12">
    <source>
        <dbReference type="ARBA" id="ARBA00050619"/>
    </source>
</evidence>
<dbReference type="InterPro" id="IPR003889">
    <property type="entry name" value="FYrich_C"/>
</dbReference>
<evidence type="ECO:0000256" key="4">
    <source>
        <dbReference type="ARBA" id="ARBA00022723"/>
    </source>
</evidence>
<evidence type="ECO:0000256" key="8">
    <source>
        <dbReference type="ARBA" id="ARBA00023004"/>
    </source>
</evidence>
<dbReference type="GO" id="GO:0005634">
    <property type="term" value="C:nucleus"/>
    <property type="evidence" value="ECO:0007669"/>
    <property type="project" value="UniProtKB-SubCell"/>
</dbReference>
<keyword evidence="6" id="KW-0223">Dioxygenase</keyword>
<comment type="cofactor">
    <cofactor evidence="1">
        <name>Fe(2+)</name>
        <dbReference type="ChEBI" id="CHEBI:29033"/>
    </cofactor>
</comment>
<evidence type="ECO:0000256" key="7">
    <source>
        <dbReference type="ARBA" id="ARBA00023002"/>
    </source>
</evidence>
<feature type="compositionally biased region" description="Low complexity" evidence="15">
    <location>
        <begin position="624"/>
        <end position="640"/>
    </location>
</feature>
<comment type="catalytic activity">
    <reaction evidence="14">
        <text>N(6),N(6),N(6)-trimethyl-L-lysyl(4)-[histone H3] + 2-oxoglutarate + O2 = N(6),N(6)-dimethyl-L-lysyl(4)-[histone H3] + formaldehyde + succinate + CO2</text>
        <dbReference type="Rhea" id="RHEA:60212"/>
        <dbReference type="Rhea" id="RHEA-COMP:15537"/>
        <dbReference type="Rhea" id="RHEA-COMP:15540"/>
        <dbReference type="ChEBI" id="CHEBI:15379"/>
        <dbReference type="ChEBI" id="CHEBI:16526"/>
        <dbReference type="ChEBI" id="CHEBI:16810"/>
        <dbReference type="ChEBI" id="CHEBI:16842"/>
        <dbReference type="ChEBI" id="CHEBI:30031"/>
        <dbReference type="ChEBI" id="CHEBI:61961"/>
        <dbReference type="ChEBI" id="CHEBI:61976"/>
    </reaction>
    <physiologicalReaction direction="left-to-right" evidence="14">
        <dbReference type="Rhea" id="RHEA:60213"/>
    </physiologicalReaction>
</comment>
<dbReference type="Pfam" id="PF05965">
    <property type="entry name" value="FYRC"/>
    <property type="match status" value="1"/>
</dbReference>
<comment type="similarity">
    <text evidence="3">Belongs to the JARID1 histone demethylase family.</text>
</comment>
<comment type="subcellular location">
    <subcellularLocation>
        <location evidence="2">Nucleus</location>
    </subcellularLocation>
</comment>
<dbReference type="EMBL" id="PDCK01000043">
    <property type="protein sequence ID" value="PRQ29859.1"/>
    <property type="molecule type" value="Genomic_DNA"/>
</dbReference>
<keyword evidence="8" id="KW-0408">Iron</keyword>
<feature type="compositionally biased region" description="Polar residues" evidence="15">
    <location>
        <begin position="701"/>
        <end position="710"/>
    </location>
</feature>
<evidence type="ECO:0000259" key="17">
    <source>
        <dbReference type="PROSITE" id="PS51184"/>
    </source>
</evidence>
<dbReference type="Gramene" id="PRQ29859">
    <property type="protein sequence ID" value="PRQ29859"/>
    <property type="gene ID" value="RchiOBHm_Chr5g0018371"/>
</dbReference>
<dbReference type="Proteomes" id="UP000238479">
    <property type="component" value="Chromosome 5"/>
</dbReference>
<evidence type="ECO:0000256" key="13">
    <source>
        <dbReference type="ARBA" id="ARBA00050935"/>
    </source>
</evidence>
<organism evidence="18 19">
    <name type="scientific">Rosa chinensis</name>
    <name type="common">China rose</name>
    <dbReference type="NCBI Taxonomy" id="74649"/>
    <lineage>
        <taxon>Eukaryota</taxon>
        <taxon>Viridiplantae</taxon>
        <taxon>Streptophyta</taxon>
        <taxon>Embryophyta</taxon>
        <taxon>Tracheophyta</taxon>
        <taxon>Spermatophyta</taxon>
        <taxon>Magnoliopsida</taxon>
        <taxon>eudicotyledons</taxon>
        <taxon>Gunneridae</taxon>
        <taxon>Pentapetalae</taxon>
        <taxon>rosids</taxon>
        <taxon>fabids</taxon>
        <taxon>Rosales</taxon>
        <taxon>Rosaceae</taxon>
        <taxon>Rosoideae</taxon>
        <taxon>Rosoideae incertae sedis</taxon>
        <taxon>Rosa</taxon>
    </lineage>
</organism>
<evidence type="ECO:0000256" key="14">
    <source>
        <dbReference type="ARBA" id="ARBA00051640"/>
    </source>
</evidence>
<dbReference type="GO" id="GO:0046872">
    <property type="term" value="F:metal ion binding"/>
    <property type="evidence" value="ECO:0007669"/>
    <property type="project" value="UniProtKB-KW"/>
</dbReference>
<dbReference type="SMART" id="SM00542">
    <property type="entry name" value="FYRC"/>
    <property type="match status" value="1"/>
</dbReference>
<dbReference type="SMART" id="SM00541">
    <property type="entry name" value="FYRN"/>
    <property type="match status" value="1"/>
</dbReference>
<dbReference type="OMA" id="QFSCLKH"/>
<reference evidence="18 19" key="1">
    <citation type="journal article" date="2018" name="Nat. Genet.">
        <title>The Rosa genome provides new insights in the design of modern roses.</title>
        <authorList>
            <person name="Bendahmane M."/>
        </authorList>
    </citation>
    <scope>NUCLEOTIDE SEQUENCE [LARGE SCALE GENOMIC DNA]</scope>
    <source>
        <strain evidence="19">cv. Old Blush</strain>
    </source>
</reference>
<dbReference type="InterPro" id="IPR003347">
    <property type="entry name" value="JmjC_dom"/>
</dbReference>
<dbReference type="Pfam" id="PF02928">
    <property type="entry name" value="zf-C5HC2"/>
    <property type="match status" value="1"/>
</dbReference>
<proteinExistence type="inferred from homology"/>
<evidence type="ECO:0000256" key="10">
    <source>
        <dbReference type="ARBA" id="ARBA00023163"/>
    </source>
</evidence>
<accession>A0A2P6Q6S1</accession>
<evidence type="ECO:0000256" key="1">
    <source>
        <dbReference type="ARBA" id="ARBA00001954"/>
    </source>
</evidence>
<dbReference type="SUPFAM" id="SSF51197">
    <property type="entry name" value="Clavaminate synthase-like"/>
    <property type="match status" value="1"/>
</dbReference>
<dbReference type="PROSITE" id="PS51542">
    <property type="entry name" value="FYRN"/>
    <property type="match status" value="1"/>
</dbReference>
<keyword evidence="11" id="KW-0539">Nucleus</keyword>
<keyword evidence="7" id="KW-0560">Oxidoreductase</keyword>
<dbReference type="STRING" id="74649.A0A2P6Q6S1"/>
<keyword evidence="9" id="KW-0805">Transcription regulation</keyword>
<dbReference type="GO" id="GO:0045814">
    <property type="term" value="P:negative regulation of gene expression, epigenetic"/>
    <property type="evidence" value="ECO:0007669"/>
    <property type="project" value="UniProtKB-ARBA"/>
</dbReference>
<dbReference type="AlphaFoldDB" id="A0A2P6Q6S1"/>
<evidence type="ECO:0000259" key="16">
    <source>
        <dbReference type="PROSITE" id="PS51183"/>
    </source>
</evidence>
<evidence type="ECO:0000313" key="18">
    <source>
        <dbReference type="EMBL" id="PRQ29859.1"/>
    </source>
</evidence>
<protein>
    <submittedName>
        <fullName evidence="18">Putative chromatin remodeling &amp; transcription regulator FYR family</fullName>
    </submittedName>
</protein>
<dbReference type="Pfam" id="PF05964">
    <property type="entry name" value="FYRN"/>
    <property type="match status" value="1"/>
</dbReference>
<evidence type="ECO:0000256" key="3">
    <source>
        <dbReference type="ARBA" id="ARBA00006801"/>
    </source>
</evidence>
<dbReference type="Gene3D" id="3.30.160.360">
    <property type="match status" value="1"/>
</dbReference>
<gene>
    <name evidence="18" type="ORF">RchiOBHm_Chr5g0018371</name>
</gene>
<evidence type="ECO:0000256" key="9">
    <source>
        <dbReference type="ARBA" id="ARBA00023015"/>
    </source>
</evidence>
<feature type="compositionally biased region" description="Polar residues" evidence="15">
    <location>
        <begin position="17"/>
        <end position="34"/>
    </location>
</feature>
<comment type="caution">
    <text evidence="18">The sequence shown here is derived from an EMBL/GenBank/DDBJ whole genome shotgun (WGS) entry which is preliminary data.</text>
</comment>
<evidence type="ECO:0000256" key="15">
    <source>
        <dbReference type="SAM" id="MobiDB-lite"/>
    </source>
</evidence>
<dbReference type="FunFam" id="3.30.160.360:FF:000005">
    <property type="entry name" value="Putative lysine-specific demethylase JMJ16"/>
    <property type="match status" value="1"/>
</dbReference>
<keyword evidence="10" id="KW-0804">Transcription</keyword>
<dbReference type="SMR" id="A0A2P6Q6S1"/>
<feature type="region of interest" description="Disordered" evidence="15">
    <location>
        <begin position="623"/>
        <end position="645"/>
    </location>
</feature>
<comment type="catalytic activity">
    <reaction evidence="13">
        <text>N(6)-methyl-L-lysyl(4)-[histone H3] + 2-oxoglutarate + O2 = L-lysyl(4)-[histone H3] + formaldehyde + succinate + CO2</text>
        <dbReference type="Rhea" id="RHEA:60220"/>
        <dbReference type="Rhea" id="RHEA-COMP:15543"/>
        <dbReference type="Rhea" id="RHEA-COMP:15547"/>
        <dbReference type="ChEBI" id="CHEBI:15379"/>
        <dbReference type="ChEBI" id="CHEBI:16526"/>
        <dbReference type="ChEBI" id="CHEBI:16810"/>
        <dbReference type="ChEBI" id="CHEBI:16842"/>
        <dbReference type="ChEBI" id="CHEBI:29969"/>
        <dbReference type="ChEBI" id="CHEBI:30031"/>
        <dbReference type="ChEBI" id="CHEBI:61929"/>
    </reaction>
    <physiologicalReaction direction="left-to-right" evidence="13">
        <dbReference type="Rhea" id="RHEA:60221"/>
    </physiologicalReaction>
</comment>
<dbReference type="Pfam" id="PF02375">
    <property type="entry name" value="JmjN"/>
    <property type="match status" value="1"/>
</dbReference>
<feature type="region of interest" description="Disordered" evidence="15">
    <location>
        <begin position="686"/>
        <end position="710"/>
    </location>
</feature>
<evidence type="ECO:0000256" key="5">
    <source>
        <dbReference type="ARBA" id="ARBA00022853"/>
    </source>
</evidence>
<evidence type="ECO:0000256" key="11">
    <source>
        <dbReference type="ARBA" id="ARBA00023242"/>
    </source>
</evidence>
<dbReference type="PANTHER" id="PTHR10694">
    <property type="entry name" value="LYSINE-SPECIFIC DEMETHYLASE"/>
    <property type="match status" value="1"/>
</dbReference>
<dbReference type="GO" id="GO:0034647">
    <property type="term" value="F:histone H3K4me/H3K4me2/H3K4me3 demethylase activity"/>
    <property type="evidence" value="ECO:0007669"/>
    <property type="project" value="TreeGrafter"/>
</dbReference>
<dbReference type="PROSITE" id="PS51543">
    <property type="entry name" value="FYRC"/>
    <property type="match status" value="1"/>
</dbReference>
<feature type="domain" description="JmjN" evidence="16">
    <location>
        <begin position="56"/>
        <end position="97"/>
    </location>
</feature>
<sequence>MEGTSFAAESQTKEVHSSNNNQRSDNTVECSGSPLSRKISARWDPDEACRPVIDDAPVFYPTAEEFENTLGYIAEIWPQAESYGICRIVPPRSWIPPCPLKEKDMWENAKFSTRVQQVDLLQNRESMKKKTRGRKRKRRRHSRRRAEANAASETDEKFGFQSGSDFTFAEFQRQASTFKESYFGTHEFKEGSNSGGTNNKRWEPSVEDIEGEYWRIVEQPTDEVEVYYGADLETGVFGSGFPKASSVVTRSESDHYAMSGWNLNNLPRLPGSVLCFEESDISGVLVPWLYVGMCFSSFCWHVEDHHLYSLNYLHFGDPKVWYGVPGSHATSLEQAMRKHLPDLFEEQPDLLNELVTQLSPSVLKSEGVPVHRAIQHSGEFVLTFPRAYHSGFNCGFNCAEAVNVAPVDWLQHGQTAVELYSKQCRKTSLSHDKLLLGSALEAVQVLGEISLGTKLITNQSWQKVCGKDGVLTKAVKRRVEMEEERLDRLPICWKSQKMEREFDSNTERECFSCSYDLHLSAASCNCSPDRFSCLKHAKHFCSCEMTQRYVLLRYSIEELNLLVKALEGELDAIHVWASKDSGVVSIDYTRKCAAKKPKLDQDSKSCDPMEILPVSQDKVNMNGSCSSSSPVSSAVVQSGSQDGHNEDQTLAVNAEAKVEHDCSFDLNLNCMSDEHESKIIDVSDGCDNKASTVEEETSTSMSNQEKTSTSEANKLFGVDLGLSRPASNIPPISSSQTEIGDTSAVNASMRDQSYRLGCLSVVEPLNFGAVMAGKYWCTKQAIYPKGFRSRVNFYSVLDPTKLCSYISEVLDAGLLGPLFKVSLEEFPDEAFANVSADKCWEMVLHRLNNEISRRSSLDERGPPLQSLQSINGFAMFGFLSQPIVEAIEALDPDHLCTEYWNHRCTQQHSSVPSCSLGAPQTKLFGMNMTNKEHNQPSVEGHHSIDEMQLVLRRLLEKANPNPEELRTLHRMLSSQSAEARVACAELIEEMQRNVDNRKS</sequence>
<keyword evidence="19" id="KW-1185">Reference proteome</keyword>
<dbReference type="Gene3D" id="2.60.120.650">
    <property type="entry name" value="Cupin"/>
    <property type="match status" value="1"/>
</dbReference>
<dbReference type="GO" id="GO:0051093">
    <property type="term" value="P:negative regulation of developmental process"/>
    <property type="evidence" value="ECO:0007669"/>
    <property type="project" value="UniProtKB-ARBA"/>
</dbReference>
<dbReference type="GO" id="GO:0000785">
    <property type="term" value="C:chromatin"/>
    <property type="evidence" value="ECO:0007669"/>
    <property type="project" value="TreeGrafter"/>
</dbReference>
<dbReference type="GO" id="GO:0048731">
    <property type="term" value="P:system development"/>
    <property type="evidence" value="ECO:0007669"/>
    <property type="project" value="UniProtKB-ARBA"/>
</dbReference>
<evidence type="ECO:0000313" key="19">
    <source>
        <dbReference type="Proteomes" id="UP000238479"/>
    </source>
</evidence>
<name>A0A2P6Q6S1_ROSCH</name>
<keyword evidence="4" id="KW-0479">Metal-binding</keyword>
<dbReference type="InterPro" id="IPR003349">
    <property type="entry name" value="JmjN"/>
</dbReference>
<dbReference type="InterPro" id="IPR004198">
    <property type="entry name" value="Znf_C5HC2"/>
</dbReference>
<comment type="catalytic activity">
    <reaction evidence="12">
        <text>N(6),N(6)-dimethyl-L-lysyl(4)-[histone H3] + 2-oxoglutarate + O2 = N(6)-methyl-L-lysyl(4)-[histone H3] + formaldehyde + succinate + CO2</text>
        <dbReference type="Rhea" id="RHEA:60216"/>
        <dbReference type="Rhea" id="RHEA-COMP:15540"/>
        <dbReference type="Rhea" id="RHEA-COMP:15543"/>
        <dbReference type="ChEBI" id="CHEBI:15379"/>
        <dbReference type="ChEBI" id="CHEBI:16526"/>
        <dbReference type="ChEBI" id="CHEBI:16810"/>
        <dbReference type="ChEBI" id="CHEBI:16842"/>
        <dbReference type="ChEBI" id="CHEBI:30031"/>
        <dbReference type="ChEBI" id="CHEBI:61929"/>
        <dbReference type="ChEBI" id="CHEBI:61976"/>
    </reaction>
    <physiologicalReaction direction="left-to-right" evidence="12">
        <dbReference type="Rhea" id="RHEA:60217"/>
    </physiologicalReaction>
</comment>
<keyword evidence="5" id="KW-0156">Chromatin regulator</keyword>
<dbReference type="SMART" id="SM00558">
    <property type="entry name" value="JmjC"/>
    <property type="match status" value="1"/>
</dbReference>
<dbReference type="InterPro" id="IPR003888">
    <property type="entry name" value="FYrich_N"/>
</dbReference>
<feature type="region of interest" description="Disordered" evidence="15">
    <location>
        <begin position="1"/>
        <end position="34"/>
    </location>
</feature>
<dbReference type="SMART" id="SM00545">
    <property type="entry name" value="JmjN"/>
    <property type="match status" value="1"/>
</dbReference>
<feature type="region of interest" description="Disordered" evidence="15">
    <location>
        <begin position="122"/>
        <end position="155"/>
    </location>
</feature>
<feature type="domain" description="JmjC" evidence="17">
    <location>
        <begin position="255"/>
        <end position="421"/>
    </location>
</feature>
<dbReference type="OrthoDB" id="1678912at2759"/>
<evidence type="ECO:0000256" key="6">
    <source>
        <dbReference type="ARBA" id="ARBA00022964"/>
    </source>
</evidence>
<dbReference type="PANTHER" id="PTHR10694:SF105">
    <property type="entry name" value="LYSINE-SPECIFIC DEMETHYLASE JMJ14"/>
    <property type="match status" value="1"/>
</dbReference>
<dbReference type="PROSITE" id="PS51183">
    <property type="entry name" value="JMJN"/>
    <property type="match status" value="1"/>
</dbReference>
<feature type="compositionally biased region" description="Basic residues" evidence="15">
    <location>
        <begin position="127"/>
        <end position="144"/>
    </location>
</feature>
<dbReference type="GO" id="GO:0048589">
    <property type="term" value="P:developmental growth"/>
    <property type="evidence" value="ECO:0007669"/>
    <property type="project" value="UniProtKB-ARBA"/>
</dbReference>
<evidence type="ECO:0000256" key="2">
    <source>
        <dbReference type="ARBA" id="ARBA00004123"/>
    </source>
</evidence>
<dbReference type="Pfam" id="PF02373">
    <property type="entry name" value="JmjC"/>
    <property type="match status" value="1"/>
</dbReference>